<evidence type="ECO:0000313" key="1">
    <source>
        <dbReference type="EMBL" id="KAI0054503.1"/>
    </source>
</evidence>
<accession>A0ACB8SF40</accession>
<comment type="caution">
    <text evidence="1">The sequence shown here is derived from an EMBL/GenBank/DDBJ whole genome shotgun (WGS) entry which is preliminary data.</text>
</comment>
<keyword evidence="2" id="KW-1185">Reference proteome</keyword>
<protein>
    <submittedName>
        <fullName evidence="1">Uncharacterized protein</fullName>
    </submittedName>
</protein>
<proteinExistence type="predicted"/>
<name>A0ACB8SF40_9AGAM</name>
<sequence length="176" mass="20016">MSSDRMQPTSLVTVHHDSSIEIQDITLLPRAVVRTCITVSKKNCISLFNNQAVRFVRHEPELSPRKNMHAMTERIIQPSVDLSVQSSSSDQTSESTLPDSLHNITNTSIRSPLRLRKGKHSTEHYETMEAIRKMFEFEPQEGDDLSRISKVPKMEGEFSGSNFSQAEGSMKRRRVD</sequence>
<reference evidence="1" key="2">
    <citation type="journal article" date="2022" name="New Phytol.">
        <title>Evolutionary transition to the ectomycorrhizal habit in the genomes of a hyperdiverse lineage of mushroom-forming fungi.</title>
        <authorList>
            <person name="Looney B."/>
            <person name="Miyauchi S."/>
            <person name="Morin E."/>
            <person name="Drula E."/>
            <person name="Courty P.E."/>
            <person name="Kohler A."/>
            <person name="Kuo A."/>
            <person name="LaButti K."/>
            <person name="Pangilinan J."/>
            <person name="Lipzen A."/>
            <person name="Riley R."/>
            <person name="Andreopoulos W."/>
            <person name="He G."/>
            <person name="Johnson J."/>
            <person name="Nolan M."/>
            <person name="Tritt A."/>
            <person name="Barry K.W."/>
            <person name="Grigoriev I.V."/>
            <person name="Nagy L.G."/>
            <person name="Hibbett D."/>
            <person name="Henrissat B."/>
            <person name="Matheny P.B."/>
            <person name="Labbe J."/>
            <person name="Martin F.M."/>
        </authorList>
    </citation>
    <scope>NUCLEOTIDE SEQUENCE</scope>
    <source>
        <strain evidence="1">HHB10654</strain>
    </source>
</reference>
<evidence type="ECO:0000313" key="2">
    <source>
        <dbReference type="Proteomes" id="UP000814140"/>
    </source>
</evidence>
<dbReference type="Proteomes" id="UP000814140">
    <property type="component" value="Unassembled WGS sequence"/>
</dbReference>
<reference evidence="1" key="1">
    <citation type="submission" date="2021-03" db="EMBL/GenBank/DDBJ databases">
        <authorList>
            <consortium name="DOE Joint Genome Institute"/>
            <person name="Ahrendt S."/>
            <person name="Looney B.P."/>
            <person name="Miyauchi S."/>
            <person name="Morin E."/>
            <person name="Drula E."/>
            <person name="Courty P.E."/>
            <person name="Chicoki N."/>
            <person name="Fauchery L."/>
            <person name="Kohler A."/>
            <person name="Kuo A."/>
            <person name="Labutti K."/>
            <person name="Pangilinan J."/>
            <person name="Lipzen A."/>
            <person name="Riley R."/>
            <person name="Andreopoulos W."/>
            <person name="He G."/>
            <person name="Johnson J."/>
            <person name="Barry K.W."/>
            <person name="Grigoriev I.V."/>
            <person name="Nagy L."/>
            <person name="Hibbett D."/>
            <person name="Henrissat B."/>
            <person name="Matheny P.B."/>
            <person name="Labbe J."/>
            <person name="Martin F."/>
        </authorList>
    </citation>
    <scope>NUCLEOTIDE SEQUENCE</scope>
    <source>
        <strain evidence="1">HHB10654</strain>
    </source>
</reference>
<gene>
    <name evidence="1" type="ORF">BV25DRAFT_1922623</name>
</gene>
<organism evidence="1 2">
    <name type="scientific">Artomyces pyxidatus</name>
    <dbReference type="NCBI Taxonomy" id="48021"/>
    <lineage>
        <taxon>Eukaryota</taxon>
        <taxon>Fungi</taxon>
        <taxon>Dikarya</taxon>
        <taxon>Basidiomycota</taxon>
        <taxon>Agaricomycotina</taxon>
        <taxon>Agaricomycetes</taxon>
        <taxon>Russulales</taxon>
        <taxon>Auriscalpiaceae</taxon>
        <taxon>Artomyces</taxon>
    </lineage>
</organism>
<dbReference type="EMBL" id="MU277408">
    <property type="protein sequence ID" value="KAI0054503.1"/>
    <property type="molecule type" value="Genomic_DNA"/>
</dbReference>